<organism evidence="2 3">
    <name type="scientific">Apophysomyces ossiformis</name>
    <dbReference type="NCBI Taxonomy" id="679940"/>
    <lineage>
        <taxon>Eukaryota</taxon>
        <taxon>Fungi</taxon>
        <taxon>Fungi incertae sedis</taxon>
        <taxon>Mucoromycota</taxon>
        <taxon>Mucoromycotina</taxon>
        <taxon>Mucoromycetes</taxon>
        <taxon>Mucorales</taxon>
        <taxon>Mucorineae</taxon>
        <taxon>Mucoraceae</taxon>
        <taxon>Apophysomyces</taxon>
    </lineage>
</organism>
<dbReference type="Pfam" id="PF13840">
    <property type="entry name" value="ACT_7"/>
    <property type="match status" value="2"/>
</dbReference>
<dbReference type="PANTHER" id="PTHR31131">
    <property type="entry name" value="CHROMOSOME 1, WHOLE GENOME SHOTGUN SEQUENCE"/>
    <property type="match status" value="1"/>
</dbReference>
<name>A0A8H7BWQ3_9FUNG</name>
<feature type="domain" description="CASTOR ACT" evidence="1">
    <location>
        <begin position="259"/>
        <end position="315"/>
    </location>
</feature>
<comment type="caution">
    <text evidence="2">The sequence shown here is derived from an EMBL/GenBank/DDBJ whole genome shotgun (WGS) entry which is preliminary data.</text>
</comment>
<dbReference type="EMBL" id="JABAYA010000027">
    <property type="protein sequence ID" value="KAF7729268.1"/>
    <property type="molecule type" value="Genomic_DNA"/>
</dbReference>
<dbReference type="GO" id="GO:0006520">
    <property type="term" value="P:amino acid metabolic process"/>
    <property type="evidence" value="ECO:0007669"/>
    <property type="project" value="UniProtKB-ARBA"/>
</dbReference>
<dbReference type="InterPro" id="IPR051719">
    <property type="entry name" value="CASTOR_mTORC1"/>
</dbReference>
<dbReference type="Gene3D" id="3.30.2130.10">
    <property type="entry name" value="VC0802-like"/>
    <property type="match status" value="2"/>
</dbReference>
<dbReference type="SUPFAM" id="SSF55021">
    <property type="entry name" value="ACT-like"/>
    <property type="match status" value="2"/>
</dbReference>
<protein>
    <submittedName>
        <fullName evidence="2">GATS protein-like 3</fullName>
    </submittedName>
</protein>
<dbReference type="OrthoDB" id="58529at2759"/>
<dbReference type="InterPro" id="IPR045865">
    <property type="entry name" value="ACT-like_dom_sf"/>
</dbReference>
<evidence type="ECO:0000259" key="1">
    <source>
        <dbReference type="Pfam" id="PF13840"/>
    </source>
</evidence>
<dbReference type="InterPro" id="IPR027795">
    <property type="entry name" value="CASTOR_ACT_dom"/>
</dbReference>
<dbReference type="PANTHER" id="PTHR31131:SF6">
    <property type="entry name" value="CASTOR ACT DOMAIN-CONTAINING PROTEIN"/>
    <property type="match status" value="1"/>
</dbReference>
<sequence length="336" mass="38033">MITLLHAKVKLLHFPRSHLPHVTHAIIKACFFHDTKDERYFFSLTENAYEISIVANQEAIDNDFMPILLACQCPGLAVSSDLYRILQVDDEGGQDSSGKRISDLSGPLAQGRFSIFYMSTYQTDFVLIKERRLRRAVHLLQEHGFKFDEDSLASGIEDTLQQPITEQSNNDSDPEELFNVLQSEMRCVGLNPHYRSAWAMTLLKVLAYPELVIDNYSTENTRFFSYTASSEGISLITDNRFLAEFEQDVIFQEEDSASLRVIQVNLAGSNLDRCGIVRSISHPLVTEAHINLLYLSTFKSANILVPAADLEKAREVMATDLVTMRGMLSEMVLEPR</sequence>
<dbReference type="GO" id="GO:0046394">
    <property type="term" value="P:carboxylic acid biosynthetic process"/>
    <property type="evidence" value="ECO:0007669"/>
    <property type="project" value="UniProtKB-ARBA"/>
</dbReference>
<dbReference type="Proteomes" id="UP000605846">
    <property type="component" value="Unassembled WGS sequence"/>
</dbReference>
<evidence type="ECO:0000313" key="3">
    <source>
        <dbReference type="Proteomes" id="UP000605846"/>
    </source>
</evidence>
<reference evidence="2" key="1">
    <citation type="submission" date="2020-01" db="EMBL/GenBank/DDBJ databases">
        <title>Genome Sequencing of Three Apophysomyces-Like Fungal Strains Confirms a Novel Fungal Genus in the Mucoromycota with divergent Burkholderia-like Endosymbiotic Bacteria.</title>
        <authorList>
            <person name="Stajich J.E."/>
            <person name="Macias A.M."/>
            <person name="Carter-House D."/>
            <person name="Lovett B."/>
            <person name="Kasson L.R."/>
            <person name="Berry K."/>
            <person name="Grigoriev I."/>
            <person name="Chang Y."/>
            <person name="Spatafora J."/>
            <person name="Kasson M.T."/>
        </authorList>
    </citation>
    <scope>NUCLEOTIDE SEQUENCE</scope>
    <source>
        <strain evidence="2">NRRL A-21654</strain>
    </source>
</reference>
<dbReference type="AlphaFoldDB" id="A0A8H7BWQ3"/>
<feature type="domain" description="CASTOR ACT" evidence="1">
    <location>
        <begin position="79"/>
        <end position="142"/>
    </location>
</feature>
<gene>
    <name evidence="2" type="primary">GATSL3</name>
    <name evidence="2" type="ORF">EC973_004798</name>
</gene>
<accession>A0A8H7BWQ3</accession>
<evidence type="ECO:0000313" key="2">
    <source>
        <dbReference type="EMBL" id="KAF7729268.1"/>
    </source>
</evidence>
<keyword evidence="3" id="KW-1185">Reference proteome</keyword>
<proteinExistence type="predicted"/>